<name>A0ACC6KWY6_9SPHI</name>
<proteinExistence type="predicted"/>
<organism evidence="1 2">
    <name type="scientific">Pedobacter africanus</name>
    <dbReference type="NCBI Taxonomy" id="151894"/>
    <lineage>
        <taxon>Bacteria</taxon>
        <taxon>Pseudomonadati</taxon>
        <taxon>Bacteroidota</taxon>
        <taxon>Sphingobacteriia</taxon>
        <taxon>Sphingobacteriales</taxon>
        <taxon>Sphingobacteriaceae</taxon>
        <taxon>Pedobacter</taxon>
    </lineage>
</organism>
<dbReference type="EMBL" id="JAVDTF010000002">
    <property type="protein sequence ID" value="MDR6783756.1"/>
    <property type="molecule type" value="Genomic_DNA"/>
</dbReference>
<reference evidence="1" key="1">
    <citation type="submission" date="2023-07" db="EMBL/GenBank/DDBJ databases">
        <title>Sorghum-associated microbial communities from plants grown in Nebraska, USA.</title>
        <authorList>
            <person name="Schachtman D."/>
        </authorList>
    </citation>
    <scope>NUCLEOTIDE SEQUENCE</scope>
    <source>
        <strain evidence="1">2697</strain>
    </source>
</reference>
<comment type="caution">
    <text evidence="1">The sequence shown here is derived from an EMBL/GenBank/DDBJ whole genome shotgun (WGS) entry which is preliminary data.</text>
</comment>
<keyword evidence="1" id="KW-0762">Sugar transport</keyword>
<protein>
    <submittedName>
        <fullName evidence="1">ABC-type sugar transport system ATPase subunit</fullName>
    </submittedName>
</protein>
<keyword evidence="2" id="KW-1185">Reference proteome</keyword>
<evidence type="ECO:0000313" key="1">
    <source>
        <dbReference type="EMBL" id="MDR6783756.1"/>
    </source>
</evidence>
<dbReference type="Proteomes" id="UP001246858">
    <property type="component" value="Unassembled WGS sequence"/>
</dbReference>
<evidence type="ECO:0000313" key="2">
    <source>
        <dbReference type="Proteomes" id="UP001246858"/>
    </source>
</evidence>
<keyword evidence="1" id="KW-0813">Transport</keyword>
<sequence length="213" mass="23736">MGKITNGILGPISGKIGNLVYYNVNGKQLVRKLGKITRPPTPAQLQNRKEMKTVMQFLSPLTEFLNAGFIPSYKERHKTAFSMAVAYNKKNAVTGTNPDIGIAYEKVRLSEGNLEEAIAPTAEMAEEGLKFSWLCPADLDWPANTDRVMLLAYFPNLKTAVYLTSAAQRQQLTETLKLAENLRAEYMEIYISFVAENRKSAANSTYLGSFNEV</sequence>
<gene>
    <name evidence="1" type="ORF">J2X78_002321</name>
</gene>
<accession>A0ACC6KWY6</accession>